<proteinExistence type="predicted"/>
<dbReference type="Pfam" id="PF00069">
    <property type="entry name" value="Pkinase"/>
    <property type="match status" value="1"/>
</dbReference>
<evidence type="ECO:0000313" key="4">
    <source>
        <dbReference type="EMBL" id="CAF4381511.1"/>
    </source>
</evidence>
<evidence type="ECO:0000256" key="2">
    <source>
        <dbReference type="ARBA" id="ARBA00022840"/>
    </source>
</evidence>
<dbReference type="AlphaFoldDB" id="A0A820N3G2"/>
<accession>A0A820N3G2</accession>
<dbReference type="InterPro" id="IPR000719">
    <property type="entry name" value="Prot_kinase_dom"/>
</dbReference>
<comment type="caution">
    <text evidence="4">The sequence shown here is derived from an EMBL/GenBank/DDBJ whole genome shotgun (WGS) entry which is preliminary data.</text>
</comment>
<feature type="non-terminal residue" evidence="4">
    <location>
        <position position="106"/>
    </location>
</feature>
<dbReference type="PROSITE" id="PS50011">
    <property type="entry name" value="PROTEIN_KINASE_DOM"/>
    <property type="match status" value="1"/>
</dbReference>
<feature type="non-terminal residue" evidence="4">
    <location>
        <position position="1"/>
    </location>
</feature>
<keyword evidence="2" id="KW-0067">ATP-binding</keyword>
<evidence type="ECO:0000313" key="5">
    <source>
        <dbReference type="Proteomes" id="UP000663868"/>
    </source>
</evidence>
<dbReference type="Proteomes" id="UP000663868">
    <property type="component" value="Unassembled WGS sequence"/>
</dbReference>
<dbReference type="GO" id="GO:0004672">
    <property type="term" value="F:protein kinase activity"/>
    <property type="evidence" value="ECO:0007669"/>
    <property type="project" value="InterPro"/>
</dbReference>
<sequence>ICDFGLARTEELDRTKRMTQEVVTQYYRAPELLLGAQHYSYAIDVWSVGCIFAELLGRRILFQASSPLKQLDLIVNLLGTPPLDEIASACDGAKSYILSKTWRAPK</sequence>
<dbReference type="EMBL" id="CAJOBB010022068">
    <property type="protein sequence ID" value="CAF4381511.1"/>
    <property type="molecule type" value="Genomic_DNA"/>
</dbReference>
<gene>
    <name evidence="4" type="ORF">KXQ929_LOCUS49939</name>
</gene>
<protein>
    <recommendedName>
        <fullName evidence="3">Protein kinase domain-containing protein</fullName>
    </recommendedName>
</protein>
<dbReference type="Gene3D" id="1.10.510.10">
    <property type="entry name" value="Transferase(Phosphotransferase) domain 1"/>
    <property type="match status" value="1"/>
</dbReference>
<dbReference type="InterPro" id="IPR011009">
    <property type="entry name" value="Kinase-like_dom_sf"/>
</dbReference>
<dbReference type="PANTHER" id="PTHR24055">
    <property type="entry name" value="MITOGEN-ACTIVATED PROTEIN KINASE"/>
    <property type="match status" value="1"/>
</dbReference>
<dbReference type="SUPFAM" id="SSF56112">
    <property type="entry name" value="Protein kinase-like (PK-like)"/>
    <property type="match status" value="1"/>
</dbReference>
<reference evidence="4" key="1">
    <citation type="submission" date="2021-02" db="EMBL/GenBank/DDBJ databases">
        <authorList>
            <person name="Nowell W R."/>
        </authorList>
    </citation>
    <scope>NUCLEOTIDE SEQUENCE</scope>
</reference>
<evidence type="ECO:0000259" key="3">
    <source>
        <dbReference type="PROSITE" id="PS50011"/>
    </source>
</evidence>
<organism evidence="4 5">
    <name type="scientific">Adineta steineri</name>
    <dbReference type="NCBI Taxonomy" id="433720"/>
    <lineage>
        <taxon>Eukaryota</taxon>
        <taxon>Metazoa</taxon>
        <taxon>Spiralia</taxon>
        <taxon>Gnathifera</taxon>
        <taxon>Rotifera</taxon>
        <taxon>Eurotatoria</taxon>
        <taxon>Bdelloidea</taxon>
        <taxon>Adinetida</taxon>
        <taxon>Adinetidae</taxon>
        <taxon>Adineta</taxon>
    </lineage>
</organism>
<dbReference type="InterPro" id="IPR050117">
    <property type="entry name" value="MAPK"/>
</dbReference>
<dbReference type="GO" id="GO:0005524">
    <property type="term" value="F:ATP binding"/>
    <property type="evidence" value="ECO:0007669"/>
    <property type="project" value="UniProtKB-KW"/>
</dbReference>
<evidence type="ECO:0000256" key="1">
    <source>
        <dbReference type="ARBA" id="ARBA00022741"/>
    </source>
</evidence>
<feature type="domain" description="Protein kinase" evidence="3">
    <location>
        <begin position="1"/>
        <end position="106"/>
    </location>
</feature>
<name>A0A820N3G2_9BILA</name>
<keyword evidence="1" id="KW-0547">Nucleotide-binding</keyword>